<dbReference type="AlphaFoldDB" id="A0A9D4IB28"/>
<name>A0A9D4IB28_DREPO</name>
<evidence type="ECO:0000313" key="3">
    <source>
        <dbReference type="EMBL" id="KAH3755039.1"/>
    </source>
</evidence>
<organism evidence="2 4">
    <name type="scientific">Dreissena polymorpha</name>
    <name type="common">Zebra mussel</name>
    <name type="synonym">Mytilus polymorpha</name>
    <dbReference type="NCBI Taxonomy" id="45954"/>
    <lineage>
        <taxon>Eukaryota</taxon>
        <taxon>Metazoa</taxon>
        <taxon>Spiralia</taxon>
        <taxon>Lophotrochozoa</taxon>
        <taxon>Mollusca</taxon>
        <taxon>Bivalvia</taxon>
        <taxon>Autobranchia</taxon>
        <taxon>Heteroconchia</taxon>
        <taxon>Euheterodonta</taxon>
        <taxon>Imparidentia</taxon>
        <taxon>Neoheterodontei</taxon>
        <taxon>Myida</taxon>
        <taxon>Dreissenoidea</taxon>
        <taxon>Dreissenidae</taxon>
        <taxon>Dreissena</taxon>
    </lineage>
</organism>
<dbReference type="EMBL" id="JAIWYP010000010">
    <property type="protein sequence ID" value="KAH3755039.1"/>
    <property type="molecule type" value="Genomic_DNA"/>
</dbReference>
<evidence type="ECO:0000313" key="4">
    <source>
        <dbReference type="Proteomes" id="UP000828390"/>
    </source>
</evidence>
<dbReference type="Proteomes" id="UP000828390">
    <property type="component" value="Unassembled WGS sequence"/>
</dbReference>
<dbReference type="EMBL" id="JAIWYP010000010">
    <property type="protein sequence ID" value="KAH3755020.1"/>
    <property type="molecule type" value="Genomic_DNA"/>
</dbReference>
<gene>
    <name evidence="2" type="ORF">DPMN_189701</name>
    <name evidence="3" type="ORF">DPMN_189720</name>
</gene>
<sequence>MTSARERRVIQVGRGQSERSARCKENEMDTNRERKTKGEKKKARRNGKEIEYERESKS</sequence>
<feature type="compositionally biased region" description="Basic and acidic residues" evidence="1">
    <location>
        <begin position="16"/>
        <end position="33"/>
    </location>
</feature>
<evidence type="ECO:0000256" key="1">
    <source>
        <dbReference type="SAM" id="MobiDB-lite"/>
    </source>
</evidence>
<protein>
    <submittedName>
        <fullName evidence="2">Uncharacterized protein</fullName>
    </submittedName>
</protein>
<reference evidence="2" key="2">
    <citation type="submission" date="2020-11" db="EMBL/GenBank/DDBJ databases">
        <authorList>
            <person name="McCartney M.A."/>
            <person name="Auch B."/>
            <person name="Kono T."/>
            <person name="Mallez S."/>
            <person name="Becker A."/>
            <person name="Gohl D.M."/>
            <person name="Silverstein K.A.T."/>
            <person name="Koren S."/>
            <person name="Bechman K.B."/>
            <person name="Herman A."/>
            <person name="Abrahante J.E."/>
            <person name="Garbe J."/>
        </authorList>
    </citation>
    <scope>NUCLEOTIDE SEQUENCE</scope>
    <source>
        <strain evidence="2">Duluth1</strain>
        <tissue evidence="2">Whole animal</tissue>
    </source>
</reference>
<proteinExistence type="predicted"/>
<accession>A0A9D4IB28</accession>
<feature type="compositionally biased region" description="Basic and acidic residues" evidence="1">
    <location>
        <begin position="46"/>
        <end position="58"/>
    </location>
</feature>
<keyword evidence="4" id="KW-1185">Reference proteome</keyword>
<evidence type="ECO:0000313" key="2">
    <source>
        <dbReference type="EMBL" id="KAH3755020.1"/>
    </source>
</evidence>
<feature type="region of interest" description="Disordered" evidence="1">
    <location>
        <begin position="1"/>
        <end position="58"/>
    </location>
</feature>
<feature type="compositionally biased region" description="Basic residues" evidence="1">
    <location>
        <begin position="34"/>
        <end position="45"/>
    </location>
</feature>
<reference evidence="2" key="1">
    <citation type="journal article" date="2019" name="bioRxiv">
        <title>The Genome of the Zebra Mussel, Dreissena polymorpha: A Resource for Invasive Species Research.</title>
        <authorList>
            <person name="McCartney M.A."/>
            <person name="Auch B."/>
            <person name="Kono T."/>
            <person name="Mallez S."/>
            <person name="Zhang Y."/>
            <person name="Obille A."/>
            <person name="Becker A."/>
            <person name="Abrahante J.E."/>
            <person name="Garbe J."/>
            <person name="Badalamenti J.P."/>
            <person name="Herman A."/>
            <person name="Mangelson H."/>
            <person name="Liachko I."/>
            <person name="Sullivan S."/>
            <person name="Sone E.D."/>
            <person name="Koren S."/>
            <person name="Silverstein K.A.T."/>
            <person name="Beckman K.B."/>
            <person name="Gohl D.M."/>
        </authorList>
    </citation>
    <scope>NUCLEOTIDE SEQUENCE</scope>
    <source>
        <strain evidence="2">Duluth1</strain>
        <tissue evidence="2">Whole animal</tissue>
    </source>
</reference>
<comment type="caution">
    <text evidence="2">The sequence shown here is derived from an EMBL/GenBank/DDBJ whole genome shotgun (WGS) entry which is preliminary data.</text>
</comment>